<gene>
    <name evidence="2" type="ORF">KFK14_19165</name>
</gene>
<protein>
    <submittedName>
        <fullName evidence="2">Pyridoxamine 5'-phosphate oxidase family protein</fullName>
    </submittedName>
</protein>
<dbReference type="RefSeq" id="WP_212608794.1">
    <property type="nucleotide sequence ID" value="NZ_CP073910.1"/>
</dbReference>
<evidence type="ECO:0000313" key="2">
    <source>
        <dbReference type="EMBL" id="QUT05102.1"/>
    </source>
</evidence>
<dbReference type="EMBL" id="CP073910">
    <property type="protein sequence ID" value="QUT05102.1"/>
    <property type="molecule type" value="Genomic_DNA"/>
</dbReference>
<dbReference type="SUPFAM" id="SSF50475">
    <property type="entry name" value="FMN-binding split barrel"/>
    <property type="match status" value="1"/>
</dbReference>
<dbReference type="Gene3D" id="2.30.110.10">
    <property type="entry name" value="Electron Transport, Fmn-binding Protein, Chain A"/>
    <property type="match status" value="1"/>
</dbReference>
<dbReference type="InterPro" id="IPR012349">
    <property type="entry name" value="Split_barrel_FMN-bd"/>
</dbReference>
<name>A0A975K5Z3_9SPHN</name>
<sequence>MTKTLEQLSKKMKDIDFAMLATHTRGGTIGARPMSNNREVDYNGDAWFFTDNTTLMNEDIMADPSVTLSYQGSSGLLGQRPFFLAVEGRASLIQDKDEFEVHWTKGIERWWPQGVDTPGLVLIKVSGERAHYWDGEDEGELVLSSASAPVN</sequence>
<accession>A0A975K5Z3</accession>
<keyword evidence="3" id="KW-1185">Reference proteome</keyword>
<dbReference type="Pfam" id="PF16242">
    <property type="entry name" value="Pyrid_ox_like"/>
    <property type="match status" value="1"/>
</dbReference>
<dbReference type="InterPro" id="IPR052917">
    <property type="entry name" value="Stress-Dev_Protein"/>
</dbReference>
<evidence type="ECO:0000259" key="1">
    <source>
        <dbReference type="Pfam" id="PF16242"/>
    </source>
</evidence>
<dbReference type="KEGG" id="spph:KFK14_19165"/>
<dbReference type="InterPro" id="IPR038725">
    <property type="entry name" value="YdaG_split_barrel_FMN-bd"/>
</dbReference>
<proteinExistence type="predicted"/>
<feature type="domain" description="General stress protein FMN-binding split barrel" evidence="1">
    <location>
        <begin position="4"/>
        <end position="138"/>
    </location>
</feature>
<reference evidence="2" key="1">
    <citation type="submission" date="2021-04" db="EMBL/GenBank/DDBJ databases">
        <title>Isolation of p-tert-butylphenol degrading bacteria Sphingobium phenoxybenzoativorans Tas13 from active sludge.</title>
        <authorList>
            <person name="Li Y."/>
        </authorList>
    </citation>
    <scope>NUCLEOTIDE SEQUENCE</scope>
    <source>
        <strain evidence="2">Tas13</strain>
    </source>
</reference>
<evidence type="ECO:0000313" key="3">
    <source>
        <dbReference type="Proteomes" id="UP000681425"/>
    </source>
</evidence>
<dbReference type="Proteomes" id="UP000681425">
    <property type="component" value="Chromosome"/>
</dbReference>
<dbReference type="PANTHER" id="PTHR34818:SF1">
    <property type="entry name" value="PROTEIN BLI-3"/>
    <property type="match status" value="1"/>
</dbReference>
<dbReference type="PANTHER" id="PTHR34818">
    <property type="entry name" value="PROTEIN BLI-3"/>
    <property type="match status" value="1"/>
</dbReference>
<dbReference type="AlphaFoldDB" id="A0A975K5Z3"/>
<organism evidence="2 3">
    <name type="scientific">Sphingobium phenoxybenzoativorans</name>
    <dbReference type="NCBI Taxonomy" id="1592790"/>
    <lineage>
        <taxon>Bacteria</taxon>
        <taxon>Pseudomonadati</taxon>
        <taxon>Pseudomonadota</taxon>
        <taxon>Alphaproteobacteria</taxon>
        <taxon>Sphingomonadales</taxon>
        <taxon>Sphingomonadaceae</taxon>
        <taxon>Sphingobium</taxon>
    </lineage>
</organism>